<evidence type="ECO:0000313" key="3">
    <source>
        <dbReference type="Proteomes" id="UP001382727"/>
    </source>
</evidence>
<dbReference type="Proteomes" id="UP001382727">
    <property type="component" value="Chromosome"/>
</dbReference>
<evidence type="ECO:0000256" key="1">
    <source>
        <dbReference type="SAM" id="MobiDB-lite"/>
    </source>
</evidence>
<dbReference type="EMBL" id="CP144913">
    <property type="protein sequence ID" value="WXB77734.1"/>
    <property type="molecule type" value="Genomic_DNA"/>
</dbReference>
<sequence>MNQAQPDDVAAVADPSVERCKENARRLQILRERLAEGRKDTAHQADDSPPGTQGDAPD</sequence>
<reference evidence="2 3" key="1">
    <citation type="submission" date="2024-02" db="EMBL/GenBank/DDBJ databases">
        <title>Janibacter sp. nov., isolated from gut of marine sandworm.</title>
        <authorList>
            <person name="Kim B."/>
            <person name="Jun M.O."/>
            <person name="Shin N.-R."/>
        </authorList>
    </citation>
    <scope>NUCLEOTIDE SEQUENCE [LARGE SCALE GENOMIC DNA]</scope>
    <source>
        <strain evidence="2 3">A1S7</strain>
    </source>
</reference>
<protein>
    <submittedName>
        <fullName evidence="2">Uncharacterized protein</fullName>
    </submittedName>
</protein>
<name>A0ABZ2ML03_9MICO</name>
<feature type="compositionally biased region" description="Basic and acidic residues" evidence="1">
    <location>
        <begin position="33"/>
        <end position="46"/>
    </location>
</feature>
<organism evidence="2 3">
    <name type="scientific">Janibacter alittae</name>
    <dbReference type="NCBI Taxonomy" id="3115209"/>
    <lineage>
        <taxon>Bacteria</taxon>
        <taxon>Bacillati</taxon>
        <taxon>Actinomycetota</taxon>
        <taxon>Actinomycetes</taxon>
        <taxon>Micrococcales</taxon>
        <taxon>Intrasporangiaceae</taxon>
        <taxon>Janibacter</taxon>
    </lineage>
</organism>
<accession>A0ABZ2ML03</accession>
<keyword evidence="3" id="KW-1185">Reference proteome</keyword>
<evidence type="ECO:0000313" key="2">
    <source>
        <dbReference type="EMBL" id="WXB77734.1"/>
    </source>
</evidence>
<gene>
    <name evidence="2" type="ORF">V1351_06570</name>
</gene>
<feature type="region of interest" description="Disordered" evidence="1">
    <location>
        <begin position="33"/>
        <end position="58"/>
    </location>
</feature>
<proteinExistence type="predicted"/>
<dbReference type="RefSeq" id="WP_338751899.1">
    <property type="nucleotide sequence ID" value="NZ_CP144913.1"/>
</dbReference>